<keyword evidence="1" id="KW-1133">Transmembrane helix</keyword>
<keyword evidence="3" id="KW-1185">Reference proteome</keyword>
<organism evidence="2">
    <name type="scientific">Salvia splendens</name>
    <name type="common">Scarlet sage</name>
    <dbReference type="NCBI Taxonomy" id="180675"/>
    <lineage>
        <taxon>Eukaryota</taxon>
        <taxon>Viridiplantae</taxon>
        <taxon>Streptophyta</taxon>
        <taxon>Embryophyta</taxon>
        <taxon>Tracheophyta</taxon>
        <taxon>Spermatophyta</taxon>
        <taxon>Magnoliopsida</taxon>
        <taxon>eudicotyledons</taxon>
        <taxon>Gunneridae</taxon>
        <taxon>Pentapetalae</taxon>
        <taxon>asterids</taxon>
        <taxon>lamiids</taxon>
        <taxon>Lamiales</taxon>
        <taxon>Lamiaceae</taxon>
        <taxon>Nepetoideae</taxon>
        <taxon>Mentheae</taxon>
        <taxon>Salviinae</taxon>
        <taxon>Salvia</taxon>
        <taxon>Salvia subgen. Calosphace</taxon>
        <taxon>core Calosphace</taxon>
    </lineage>
</organism>
<evidence type="ECO:0000313" key="2">
    <source>
        <dbReference type="EMBL" id="KAG6383831.1"/>
    </source>
</evidence>
<dbReference type="Proteomes" id="UP000298416">
    <property type="component" value="Unassembled WGS sequence"/>
</dbReference>
<protein>
    <submittedName>
        <fullName evidence="2">Uncharacterized protein</fullName>
    </submittedName>
</protein>
<reference evidence="2" key="1">
    <citation type="submission" date="2018-01" db="EMBL/GenBank/DDBJ databases">
        <authorList>
            <person name="Mao J.F."/>
        </authorList>
    </citation>
    <scope>NUCLEOTIDE SEQUENCE</scope>
    <source>
        <strain evidence="2">Huo1</strain>
        <tissue evidence="2">Leaf</tissue>
    </source>
</reference>
<keyword evidence="1" id="KW-0812">Transmembrane</keyword>
<feature type="transmembrane region" description="Helical" evidence="1">
    <location>
        <begin position="171"/>
        <end position="193"/>
    </location>
</feature>
<evidence type="ECO:0000256" key="1">
    <source>
        <dbReference type="SAM" id="Phobius"/>
    </source>
</evidence>
<name>A0A8X8YW34_SALSN</name>
<dbReference type="EMBL" id="PNBA02000378">
    <property type="protein sequence ID" value="KAG6383831.1"/>
    <property type="molecule type" value="Genomic_DNA"/>
</dbReference>
<reference evidence="2" key="2">
    <citation type="submission" date="2020-08" db="EMBL/GenBank/DDBJ databases">
        <title>Plant Genome Project.</title>
        <authorList>
            <person name="Zhang R.-G."/>
        </authorList>
    </citation>
    <scope>NUCLEOTIDE SEQUENCE</scope>
    <source>
        <strain evidence="2">Huo1</strain>
        <tissue evidence="2">Leaf</tissue>
    </source>
</reference>
<sequence length="198" mass="21830">MHSYCISFELVSTFRPVITELETRDTVCPAIIASYAVSGLSALLSVLCYTEFAVEIPVAGGSSLLRLELGISSRSSPPLLNFCPYRLMVVVGEASFKARFNAPDSQIEAQNIGFFYPEEEIWIMKIRRFIIINAVIGKIKAERKKNVAVGESKLWVLEEKIKDKPVVRGPMLVVGGSTIIVIAIAVGCFIFGVRKRSV</sequence>
<gene>
    <name evidence="2" type="ORF">SASPL_156400</name>
</gene>
<keyword evidence="1" id="KW-0472">Membrane</keyword>
<accession>A0A8X8YW34</accession>
<proteinExistence type="predicted"/>
<evidence type="ECO:0000313" key="3">
    <source>
        <dbReference type="Proteomes" id="UP000298416"/>
    </source>
</evidence>
<dbReference type="AlphaFoldDB" id="A0A8X8YW34"/>
<comment type="caution">
    <text evidence="2">The sequence shown here is derived from an EMBL/GenBank/DDBJ whole genome shotgun (WGS) entry which is preliminary data.</text>
</comment>